<reference evidence="3 4" key="1">
    <citation type="submission" date="2015-05" db="EMBL/GenBank/DDBJ databases">
        <title>Draft Genome assembly of Streptomyces showdoensis.</title>
        <authorList>
            <person name="Thapa K.K."/>
            <person name="Metsa-Ketela M."/>
        </authorList>
    </citation>
    <scope>NUCLEOTIDE SEQUENCE [LARGE SCALE GENOMIC DNA]</scope>
    <source>
        <strain evidence="3 4">ATCC 15227</strain>
    </source>
</reference>
<gene>
    <name evidence="3" type="ORF">VO63_23970</name>
</gene>
<evidence type="ECO:0000313" key="4">
    <source>
        <dbReference type="Proteomes" id="UP000265325"/>
    </source>
</evidence>
<dbReference type="InterPro" id="IPR036264">
    <property type="entry name" value="Bact_exopeptidase_dim_dom"/>
</dbReference>
<name>A0A2P2GIL7_STREW</name>
<dbReference type="InterPro" id="IPR002933">
    <property type="entry name" value="Peptidase_M20"/>
</dbReference>
<feature type="domain" description="Peptidase M20 dimerisation" evidence="2">
    <location>
        <begin position="207"/>
        <end position="303"/>
    </location>
</feature>
<evidence type="ECO:0000256" key="1">
    <source>
        <dbReference type="PIRSR" id="PIRSR005962-1"/>
    </source>
</evidence>
<keyword evidence="1" id="KW-0464">Manganese</keyword>
<sequence>MHEIHEELDRSAEKAAPQVIAWRRHLHRHPELSNREVETARFVADHLRALGLDEVRTGIAGHGVVGVLRGGLPGPRTVALRADIDALPVRDLCGADFASEVVDAAYPGGPFPVSHACGHDCHTAMLMGAATVLAGARERLPGTVLFVFQPAEEGPPVTEEGGARAMVEAGAFAGPVPTMVFGMHVTPYPKGYVGYRVGNQYAASTLVRIVVTGKQVHGSTPWQGVDPMPAAGGIMTGIGQIYRQVSAFDPVTVTIGHVEDVGRFNIIGETVTLWGTVRCAVASDMAEVQRRLTTLAEHTAAAYNATAAVDYLQPVPPVHNSAEWVAAGLPTLRRVAGEERVVETGGTLGYDDVSEFIDRFGGLYVTLGVQDATLDAAGRPVPVPGGRGLVTNHNPHFYADDDTLVTGVRLHAQVAYAHLTGALTTSP</sequence>
<feature type="binding site" evidence="1">
    <location>
        <position position="153"/>
    </location>
    <ligand>
        <name>Mn(2+)</name>
        <dbReference type="ChEBI" id="CHEBI:29035"/>
        <label>2</label>
    </ligand>
</feature>
<dbReference type="GO" id="GO:0016787">
    <property type="term" value="F:hydrolase activity"/>
    <property type="evidence" value="ECO:0007669"/>
    <property type="project" value="UniProtKB-KW"/>
</dbReference>
<dbReference type="Gene3D" id="3.40.630.10">
    <property type="entry name" value="Zn peptidases"/>
    <property type="match status" value="1"/>
</dbReference>
<dbReference type="EMBL" id="LAQS01000040">
    <property type="protein sequence ID" value="KKZ71366.1"/>
    <property type="molecule type" value="Genomic_DNA"/>
</dbReference>
<dbReference type="OrthoDB" id="9777385at2"/>
<feature type="binding site" evidence="1">
    <location>
        <position position="117"/>
    </location>
    <ligand>
        <name>Mn(2+)</name>
        <dbReference type="ChEBI" id="CHEBI:29035"/>
        <label>2</label>
    </ligand>
</feature>
<dbReference type="Pfam" id="PF01546">
    <property type="entry name" value="Peptidase_M20"/>
    <property type="match status" value="1"/>
</dbReference>
<feature type="binding site" evidence="1">
    <location>
        <position position="119"/>
    </location>
    <ligand>
        <name>Mn(2+)</name>
        <dbReference type="ChEBI" id="CHEBI:29035"/>
        <label>2</label>
    </ligand>
</feature>
<comment type="caution">
    <text evidence="3">The sequence shown here is derived from an EMBL/GenBank/DDBJ whole genome shotgun (WGS) entry which is preliminary data.</text>
</comment>
<proteinExistence type="predicted"/>
<dbReference type="SUPFAM" id="SSF53187">
    <property type="entry name" value="Zn-dependent exopeptidases"/>
    <property type="match status" value="1"/>
</dbReference>
<dbReference type="SUPFAM" id="SSF55031">
    <property type="entry name" value="Bacterial exopeptidase dimerisation domain"/>
    <property type="match status" value="1"/>
</dbReference>
<evidence type="ECO:0000313" key="3">
    <source>
        <dbReference type="EMBL" id="KKZ71366.1"/>
    </source>
</evidence>
<keyword evidence="3" id="KW-0378">Hydrolase</keyword>
<feature type="binding site" evidence="1">
    <location>
        <position position="393"/>
    </location>
    <ligand>
        <name>Mn(2+)</name>
        <dbReference type="ChEBI" id="CHEBI:29035"/>
        <label>2</label>
    </ligand>
</feature>
<dbReference type="PANTHER" id="PTHR11014">
    <property type="entry name" value="PEPTIDASE M20 FAMILY MEMBER"/>
    <property type="match status" value="1"/>
</dbReference>
<keyword evidence="4" id="KW-1185">Reference proteome</keyword>
<feature type="binding site" evidence="1">
    <location>
        <position position="184"/>
    </location>
    <ligand>
        <name>Mn(2+)</name>
        <dbReference type="ChEBI" id="CHEBI:29035"/>
        <label>2</label>
    </ligand>
</feature>
<protein>
    <submittedName>
        <fullName evidence="3">Hydrolase</fullName>
    </submittedName>
</protein>
<comment type="cofactor">
    <cofactor evidence="1">
        <name>Mn(2+)</name>
        <dbReference type="ChEBI" id="CHEBI:29035"/>
    </cofactor>
    <text evidence="1">The Mn(2+) ion enhances activity.</text>
</comment>
<dbReference type="InterPro" id="IPR011650">
    <property type="entry name" value="Peptidase_M20_dimer"/>
</dbReference>
<dbReference type="PANTHER" id="PTHR11014:SF63">
    <property type="entry name" value="METALLOPEPTIDASE, PUTATIVE (AFU_ORTHOLOGUE AFUA_6G09600)-RELATED"/>
    <property type="match status" value="1"/>
</dbReference>
<dbReference type="Gene3D" id="3.30.70.360">
    <property type="match status" value="1"/>
</dbReference>
<evidence type="ECO:0000259" key="2">
    <source>
        <dbReference type="Pfam" id="PF07687"/>
    </source>
</evidence>
<dbReference type="InterPro" id="IPR017439">
    <property type="entry name" value="Amidohydrolase"/>
</dbReference>
<dbReference type="PIRSF" id="PIRSF005962">
    <property type="entry name" value="Pept_M20D_amidohydro"/>
    <property type="match status" value="1"/>
</dbReference>
<dbReference type="NCBIfam" id="TIGR01891">
    <property type="entry name" value="amidohydrolases"/>
    <property type="match status" value="1"/>
</dbReference>
<dbReference type="GO" id="GO:0046872">
    <property type="term" value="F:metal ion binding"/>
    <property type="evidence" value="ECO:0007669"/>
    <property type="project" value="UniProtKB-KW"/>
</dbReference>
<dbReference type="Proteomes" id="UP000265325">
    <property type="component" value="Unassembled WGS sequence"/>
</dbReference>
<organism evidence="3 4">
    <name type="scientific">Streptomyces showdoensis</name>
    <dbReference type="NCBI Taxonomy" id="68268"/>
    <lineage>
        <taxon>Bacteria</taxon>
        <taxon>Bacillati</taxon>
        <taxon>Actinomycetota</taxon>
        <taxon>Actinomycetes</taxon>
        <taxon>Kitasatosporales</taxon>
        <taxon>Streptomycetaceae</taxon>
        <taxon>Streptomyces</taxon>
    </lineage>
</organism>
<accession>A0A2P2GIL7</accession>
<keyword evidence="1" id="KW-0479">Metal-binding</keyword>
<dbReference type="AlphaFoldDB" id="A0A2P2GIL7"/>
<dbReference type="Pfam" id="PF07687">
    <property type="entry name" value="M20_dimer"/>
    <property type="match status" value="1"/>
</dbReference>